<comment type="similarity">
    <text evidence="1 3">Belongs to the TPP enzyme family.</text>
</comment>
<dbReference type="RefSeq" id="WP_190251600.1">
    <property type="nucleotide sequence ID" value="NZ_BMPI01000019.1"/>
</dbReference>
<dbReference type="InterPro" id="IPR030817">
    <property type="entry name" value="Myo_inos_IolD"/>
</dbReference>
<dbReference type="GO" id="GO:0050660">
    <property type="term" value="F:flavin adenine dinucleotide binding"/>
    <property type="evidence" value="ECO:0007669"/>
    <property type="project" value="TreeGrafter"/>
</dbReference>
<dbReference type="SUPFAM" id="SSF52467">
    <property type="entry name" value="DHS-like NAD/FAD-binding domain"/>
    <property type="match status" value="1"/>
</dbReference>
<reference evidence="7" key="2">
    <citation type="submission" date="2020-09" db="EMBL/GenBank/DDBJ databases">
        <authorList>
            <person name="Sun Q."/>
            <person name="Ohkuma M."/>
        </authorList>
    </citation>
    <scope>NUCLEOTIDE SEQUENCE</scope>
    <source>
        <strain evidence="7">JCM 19831</strain>
    </source>
</reference>
<dbReference type="Gene3D" id="3.40.50.1220">
    <property type="entry name" value="TPP-binding domain"/>
    <property type="match status" value="1"/>
</dbReference>
<dbReference type="GO" id="GO:0005948">
    <property type="term" value="C:acetolactate synthase complex"/>
    <property type="evidence" value="ECO:0007669"/>
    <property type="project" value="TreeGrafter"/>
</dbReference>
<evidence type="ECO:0000259" key="4">
    <source>
        <dbReference type="Pfam" id="PF00205"/>
    </source>
</evidence>
<evidence type="ECO:0000256" key="1">
    <source>
        <dbReference type="ARBA" id="ARBA00007812"/>
    </source>
</evidence>
<feature type="domain" description="Thiamine pyrophosphate enzyme TPP-binding" evidence="5">
    <location>
        <begin position="430"/>
        <end position="577"/>
    </location>
</feature>
<dbReference type="CDD" id="cd07035">
    <property type="entry name" value="TPP_PYR_POX_like"/>
    <property type="match status" value="1"/>
</dbReference>
<dbReference type="InterPro" id="IPR011766">
    <property type="entry name" value="TPP_enzyme_TPP-bd"/>
</dbReference>
<dbReference type="Pfam" id="PF02776">
    <property type="entry name" value="TPP_enzyme_N"/>
    <property type="match status" value="1"/>
</dbReference>
<dbReference type="InterPro" id="IPR012001">
    <property type="entry name" value="Thiamin_PyroP_enz_TPP-bd_dom"/>
</dbReference>
<evidence type="ECO:0000313" key="7">
    <source>
        <dbReference type="EMBL" id="GGM36331.1"/>
    </source>
</evidence>
<dbReference type="AlphaFoldDB" id="A0A917TU47"/>
<gene>
    <name evidence="7" type="ORF">GCM10007977_042120</name>
</gene>
<dbReference type="Pfam" id="PF02775">
    <property type="entry name" value="TPP_enzyme_C"/>
    <property type="match status" value="1"/>
</dbReference>
<reference evidence="7" key="1">
    <citation type="journal article" date="2014" name="Int. J. Syst. Evol. Microbiol.">
        <title>Complete genome sequence of Corynebacterium casei LMG S-19264T (=DSM 44701T), isolated from a smear-ripened cheese.</title>
        <authorList>
            <consortium name="US DOE Joint Genome Institute (JGI-PGF)"/>
            <person name="Walter F."/>
            <person name="Albersmeier A."/>
            <person name="Kalinowski J."/>
            <person name="Ruckert C."/>
        </authorList>
    </citation>
    <scope>NUCLEOTIDE SEQUENCE</scope>
    <source>
        <strain evidence="7">JCM 19831</strain>
    </source>
</reference>
<dbReference type="EMBL" id="BMPI01000019">
    <property type="protein sequence ID" value="GGM36331.1"/>
    <property type="molecule type" value="Genomic_DNA"/>
</dbReference>
<dbReference type="InterPro" id="IPR029035">
    <property type="entry name" value="DHS-like_NAD/FAD-binding_dom"/>
</dbReference>
<evidence type="ECO:0000259" key="5">
    <source>
        <dbReference type="Pfam" id="PF02775"/>
    </source>
</evidence>
<dbReference type="GO" id="GO:0030976">
    <property type="term" value="F:thiamine pyrophosphate binding"/>
    <property type="evidence" value="ECO:0007669"/>
    <property type="project" value="InterPro"/>
</dbReference>
<dbReference type="GO" id="GO:0009097">
    <property type="term" value="P:isoleucine biosynthetic process"/>
    <property type="evidence" value="ECO:0007669"/>
    <property type="project" value="TreeGrafter"/>
</dbReference>
<keyword evidence="8" id="KW-1185">Reference proteome</keyword>
<dbReference type="GO" id="GO:0000287">
    <property type="term" value="F:magnesium ion binding"/>
    <property type="evidence" value="ECO:0007669"/>
    <property type="project" value="InterPro"/>
</dbReference>
<organism evidence="7 8">
    <name type="scientific">Dactylosporangium sucinum</name>
    <dbReference type="NCBI Taxonomy" id="1424081"/>
    <lineage>
        <taxon>Bacteria</taxon>
        <taxon>Bacillati</taxon>
        <taxon>Actinomycetota</taxon>
        <taxon>Actinomycetes</taxon>
        <taxon>Micromonosporales</taxon>
        <taxon>Micromonosporaceae</taxon>
        <taxon>Dactylosporangium</taxon>
    </lineage>
</organism>
<dbReference type="PANTHER" id="PTHR18968">
    <property type="entry name" value="THIAMINE PYROPHOSPHATE ENZYMES"/>
    <property type="match status" value="1"/>
</dbReference>
<dbReference type="InterPro" id="IPR012000">
    <property type="entry name" value="Thiamin_PyroP_enz_cen_dom"/>
</dbReference>
<dbReference type="Proteomes" id="UP000642070">
    <property type="component" value="Unassembled WGS sequence"/>
</dbReference>
<dbReference type="NCBIfam" id="TIGR04377">
    <property type="entry name" value="myo_inos_iolD"/>
    <property type="match status" value="1"/>
</dbReference>
<dbReference type="GO" id="GO:0019310">
    <property type="term" value="P:inositol catabolic process"/>
    <property type="evidence" value="ECO:0007669"/>
    <property type="project" value="InterPro"/>
</dbReference>
<sequence>MTDQPAGTVRLTVAQAIVRFLAVQYTERDGVRRRAVPGVFGIFGHGNAVGLGHALSERRAELPFLQPKNEQSMVHAAIGYAKAVGRTATYACTASIGPGATNLVTGAATATVNRLPVLLLPADTFANRRQGPVLQQLEHAHTDVTVNDCLRPVSRLFDRISRPEQLLTALPAAMRVLFDPAETGAVTLALPQDVQGEAFDFPAALFRERTWRVPRRPPEAADVAHAAGLLRASARPLIVAGGGVRYSAAETAVAALSERYGIPVAETSAALGSVAGSRWHLGGIGVNGTAAANAAARAADLVVHVGTRLTDFTTGSHSLFADPEVRFVGVNVVAEDAHKLGAYAVVADARATVDALAGALSGWTAPPAWSDDAARCAADWRDRVDEATVLGSGEALTQGGVLTALNRAAQPGDWVVAAAGGPPGDLLKTWRVRDGVHTHVEFGYSCMGHELPAALGIRLARPDAGQVYAIIGDGTYLMANTELVTAVQERLGVTVVLLDNGGYQSIHGLQSRAIGTGFGNEFRMRDGDSLTGPPLVVDYAANAASLGARAFVATDAGAFGDLLKQARSLAGPVVIVCPVAPERALPAGDAFWDLGVPEVADDPGVSSAAAAVRAGRDQQRQHL</sequence>
<evidence type="ECO:0000313" key="8">
    <source>
        <dbReference type="Proteomes" id="UP000642070"/>
    </source>
</evidence>
<dbReference type="InterPro" id="IPR045229">
    <property type="entry name" value="TPP_enz"/>
</dbReference>
<evidence type="ECO:0000256" key="3">
    <source>
        <dbReference type="RuleBase" id="RU362132"/>
    </source>
</evidence>
<name>A0A917TU47_9ACTN</name>
<dbReference type="GO" id="GO:0003984">
    <property type="term" value="F:acetolactate synthase activity"/>
    <property type="evidence" value="ECO:0007669"/>
    <property type="project" value="TreeGrafter"/>
</dbReference>
<protein>
    <submittedName>
        <fullName evidence="7">3D-(3,5/4)-trihydroxycyclohexane-1,2-dione acylhydrolase (Decyclizing)</fullName>
    </submittedName>
</protein>
<dbReference type="InterPro" id="IPR029061">
    <property type="entry name" value="THDP-binding"/>
</dbReference>
<dbReference type="GO" id="GO:0016823">
    <property type="term" value="F:hydrolase activity, acting on acid carbon-carbon bonds, in ketonic substances"/>
    <property type="evidence" value="ECO:0007669"/>
    <property type="project" value="InterPro"/>
</dbReference>
<feature type="domain" description="Thiamine pyrophosphate enzyme N-terminal TPP-binding" evidence="6">
    <location>
        <begin position="35"/>
        <end position="136"/>
    </location>
</feature>
<evidence type="ECO:0000256" key="2">
    <source>
        <dbReference type="ARBA" id="ARBA00023052"/>
    </source>
</evidence>
<proteinExistence type="inferred from homology"/>
<keyword evidence="2 3" id="KW-0786">Thiamine pyrophosphate</keyword>
<dbReference type="PANTHER" id="PTHR18968:SF9">
    <property type="entry name" value="3D-(3,5_4)-TRIHYDROXYCYCLOHEXANE-1,2-DIONE HYDROLASE"/>
    <property type="match status" value="1"/>
</dbReference>
<evidence type="ECO:0000259" key="6">
    <source>
        <dbReference type="Pfam" id="PF02776"/>
    </source>
</evidence>
<accession>A0A917TU47</accession>
<feature type="domain" description="Thiamine pyrophosphate enzyme central" evidence="4">
    <location>
        <begin position="223"/>
        <end position="356"/>
    </location>
</feature>
<dbReference type="Gene3D" id="3.40.50.970">
    <property type="match status" value="2"/>
</dbReference>
<dbReference type="SUPFAM" id="SSF52518">
    <property type="entry name" value="Thiamin diphosphate-binding fold (THDP-binding)"/>
    <property type="match status" value="2"/>
</dbReference>
<dbReference type="GO" id="GO:0009099">
    <property type="term" value="P:L-valine biosynthetic process"/>
    <property type="evidence" value="ECO:0007669"/>
    <property type="project" value="TreeGrafter"/>
</dbReference>
<comment type="caution">
    <text evidence="7">The sequence shown here is derived from an EMBL/GenBank/DDBJ whole genome shotgun (WGS) entry which is preliminary data.</text>
</comment>
<dbReference type="Pfam" id="PF00205">
    <property type="entry name" value="TPP_enzyme_M"/>
    <property type="match status" value="1"/>
</dbReference>